<evidence type="ECO:0000313" key="9">
    <source>
        <dbReference type="Proteomes" id="UP001063782"/>
    </source>
</evidence>
<organism evidence="8 9">
    <name type="scientific">Moraxella nasicaprae</name>
    <dbReference type="NCBI Taxonomy" id="2904122"/>
    <lineage>
        <taxon>Bacteria</taxon>
        <taxon>Pseudomonadati</taxon>
        <taxon>Pseudomonadota</taxon>
        <taxon>Gammaproteobacteria</taxon>
        <taxon>Moraxellales</taxon>
        <taxon>Moraxellaceae</taxon>
        <taxon>Moraxella</taxon>
    </lineage>
</organism>
<dbReference type="PANTHER" id="PTHR33202:SF6">
    <property type="entry name" value="ZINC UPTAKE REGULATION PROTEIN"/>
    <property type="match status" value="1"/>
</dbReference>
<gene>
    <name evidence="8" type="ORF">LU297_06590</name>
</gene>
<evidence type="ECO:0000313" key="8">
    <source>
        <dbReference type="EMBL" id="UXZ04269.1"/>
    </source>
</evidence>
<evidence type="ECO:0000256" key="1">
    <source>
        <dbReference type="ARBA" id="ARBA00007957"/>
    </source>
</evidence>
<evidence type="ECO:0000256" key="5">
    <source>
        <dbReference type="ARBA" id="ARBA00023125"/>
    </source>
</evidence>
<dbReference type="Gene3D" id="3.30.1490.190">
    <property type="match status" value="1"/>
</dbReference>
<keyword evidence="3" id="KW-0862">Zinc</keyword>
<keyword evidence="6" id="KW-0804">Transcription</keyword>
<evidence type="ECO:0000256" key="3">
    <source>
        <dbReference type="ARBA" id="ARBA00022833"/>
    </source>
</evidence>
<accession>A0ABY6F2G2</accession>
<proteinExistence type="inferred from homology"/>
<feature type="compositionally biased region" description="Basic residues" evidence="7">
    <location>
        <begin position="1"/>
        <end position="12"/>
    </location>
</feature>
<dbReference type="Gene3D" id="1.10.10.10">
    <property type="entry name" value="Winged helix-like DNA-binding domain superfamily/Winged helix DNA-binding domain"/>
    <property type="match status" value="1"/>
</dbReference>
<evidence type="ECO:0000256" key="6">
    <source>
        <dbReference type="ARBA" id="ARBA00023163"/>
    </source>
</evidence>
<dbReference type="SUPFAM" id="SSF46785">
    <property type="entry name" value="Winged helix' DNA-binding domain"/>
    <property type="match status" value="1"/>
</dbReference>
<evidence type="ECO:0000256" key="2">
    <source>
        <dbReference type="ARBA" id="ARBA00022491"/>
    </source>
</evidence>
<evidence type="ECO:0000256" key="4">
    <source>
        <dbReference type="ARBA" id="ARBA00023015"/>
    </source>
</evidence>
<dbReference type="CDD" id="cd07153">
    <property type="entry name" value="Fur_like"/>
    <property type="match status" value="1"/>
</dbReference>
<dbReference type="InterPro" id="IPR002481">
    <property type="entry name" value="FUR"/>
</dbReference>
<name>A0ABY6F2G2_9GAMM</name>
<dbReference type="InterPro" id="IPR043135">
    <property type="entry name" value="Fur_C"/>
</dbReference>
<comment type="similarity">
    <text evidence="1">Belongs to the Fur family.</text>
</comment>
<keyword evidence="5" id="KW-0238">DNA-binding</keyword>
<dbReference type="PANTHER" id="PTHR33202">
    <property type="entry name" value="ZINC UPTAKE REGULATION PROTEIN"/>
    <property type="match status" value="1"/>
</dbReference>
<dbReference type="Proteomes" id="UP001063782">
    <property type="component" value="Chromosome"/>
</dbReference>
<dbReference type="InterPro" id="IPR036388">
    <property type="entry name" value="WH-like_DNA-bd_sf"/>
</dbReference>
<sequence>MNQHTHHCHHHNVYHEHDHNPATRMAEAKAHCLERGVRFTPLREQVFELILEADRPMGAYDLISALQVKRQDDPIKSGKNIAPPTVYRSLEFLLDEGLIHQLSSINAYVPCCHPRSQHAAAFLICNRCQKVEECSNPPVQSILDFATNDASFAVERTVIELKGICRDCQAH</sequence>
<protein>
    <submittedName>
        <fullName evidence="8">Transcriptional repressor</fullName>
    </submittedName>
</protein>
<dbReference type="EMBL" id="CP089977">
    <property type="protein sequence ID" value="UXZ04269.1"/>
    <property type="molecule type" value="Genomic_DNA"/>
</dbReference>
<evidence type="ECO:0000256" key="7">
    <source>
        <dbReference type="SAM" id="MobiDB-lite"/>
    </source>
</evidence>
<keyword evidence="9" id="KW-1185">Reference proteome</keyword>
<feature type="region of interest" description="Disordered" evidence="7">
    <location>
        <begin position="1"/>
        <end position="21"/>
    </location>
</feature>
<reference evidence="8" key="1">
    <citation type="submission" date="2021-12" db="EMBL/GenBank/DDBJ databases">
        <title>taxonomy of Moraxella sp. ZY201224.</title>
        <authorList>
            <person name="Li F."/>
        </authorList>
    </citation>
    <scope>NUCLEOTIDE SEQUENCE</scope>
    <source>
        <strain evidence="8">ZY201224</strain>
    </source>
</reference>
<dbReference type="InterPro" id="IPR036390">
    <property type="entry name" value="WH_DNA-bd_sf"/>
</dbReference>
<keyword evidence="4" id="KW-0805">Transcription regulation</keyword>
<keyword evidence="2" id="KW-0678">Repressor</keyword>
<dbReference type="Pfam" id="PF01475">
    <property type="entry name" value="FUR"/>
    <property type="match status" value="1"/>
</dbReference>
<dbReference type="RefSeq" id="WP_263075754.1">
    <property type="nucleotide sequence ID" value="NZ_CP089977.1"/>
</dbReference>